<protein>
    <submittedName>
        <fullName evidence="8">Acyl-CoA dehydrogenase family protein</fullName>
    </submittedName>
</protein>
<keyword evidence="3" id="KW-0285">Flavoprotein</keyword>
<comment type="caution">
    <text evidence="8">The sequence shown here is derived from an EMBL/GenBank/DDBJ whole genome shotgun (WGS) entry which is preliminary data.</text>
</comment>
<comment type="similarity">
    <text evidence="2">Belongs to the acyl-CoA dehydrogenase family.</text>
</comment>
<dbReference type="PANTHER" id="PTHR43884:SF20">
    <property type="entry name" value="ACYL-COA DEHYDROGENASE FADE28"/>
    <property type="match status" value="1"/>
</dbReference>
<gene>
    <name evidence="8" type="ORF">ACFFVD_12905</name>
</gene>
<evidence type="ECO:0000313" key="9">
    <source>
        <dbReference type="Proteomes" id="UP001589700"/>
    </source>
</evidence>
<evidence type="ECO:0000256" key="5">
    <source>
        <dbReference type="ARBA" id="ARBA00023002"/>
    </source>
</evidence>
<keyword evidence="4" id="KW-0274">FAD</keyword>
<evidence type="ECO:0000259" key="7">
    <source>
        <dbReference type="Pfam" id="PF02771"/>
    </source>
</evidence>
<dbReference type="InterPro" id="IPR013786">
    <property type="entry name" value="AcylCoA_DH/ox_N"/>
</dbReference>
<dbReference type="InterPro" id="IPR009075">
    <property type="entry name" value="AcylCo_DH/oxidase_C"/>
</dbReference>
<feature type="domain" description="Acyl-CoA dehydrogenase/oxidase C-terminal" evidence="6">
    <location>
        <begin position="202"/>
        <end position="342"/>
    </location>
</feature>
<name>A0ABV5JSF1_9ACTN</name>
<evidence type="ECO:0000256" key="3">
    <source>
        <dbReference type="ARBA" id="ARBA00022630"/>
    </source>
</evidence>
<dbReference type="SUPFAM" id="SSF56645">
    <property type="entry name" value="Acyl-CoA dehydrogenase NM domain-like"/>
    <property type="match status" value="1"/>
</dbReference>
<dbReference type="RefSeq" id="WP_380023850.1">
    <property type="nucleotide sequence ID" value="NZ_JBHMDY010000008.1"/>
</dbReference>
<evidence type="ECO:0000256" key="1">
    <source>
        <dbReference type="ARBA" id="ARBA00001974"/>
    </source>
</evidence>
<dbReference type="Pfam" id="PF02771">
    <property type="entry name" value="Acyl-CoA_dh_N"/>
    <property type="match status" value="1"/>
</dbReference>
<dbReference type="InterPro" id="IPR036250">
    <property type="entry name" value="AcylCo_DH-like_C"/>
</dbReference>
<keyword evidence="5" id="KW-0560">Oxidoreductase</keyword>
<dbReference type="EMBL" id="JBHMDY010000008">
    <property type="protein sequence ID" value="MFB9260702.1"/>
    <property type="molecule type" value="Genomic_DNA"/>
</dbReference>
<dbReference type="Gene3D" id="1.20.140.10">
    <property type="entry name" value="Butyryl-CoA Dehydrogenase, subunit A, domain 3"/>
    <property type="match status" value="1"/>
</dbReference>
<dbReference type="SUPFAM" id="SSF47203">
    <property type="entry name" value="Acyl-CoA dehydrogenase C-terminal domain-like"/>
    <property type="match status" value="1"/>
</dbReference>
<keyword evidence="9" id="KW-1185">Reference proteome</keyword>
<dbReference type="Proteomes" id="UP001589700">
    <property type="component" value="Unassembled WGS sequence"/>
</dbReference>
<dbReference type="InterPro" id="IPR009100">
    <property type="entry name" value="AcylCoA_DH/oxidase_NM_dom_sf"/>
</dbReference>
<comment type="cofactor">
    <cofactor evidence="1">
        <name>FAD</name>
        <dbReference type="ChEBI" id="CHEBI:57692"/>
    </cofactor>
</comment>
<feature type="domain" description="Acyl-CoA dehydrogenase/oxidase N-terminal" evidence="7">
    <location>
        <begin position="48"/>
        <end position="105"/>
    </location>
</feature>
<accession>A0ABV5JSF1</accession>
<evidence type="ECO:0000256" key="2">
    <source>
        <dbReference type="ARBA" id="ARBA00009347"/>
    </source>
</evidence>
<evidence type="ECO:0000259" key="6">
    <source>
        <dbReference type="Pfam" id="PF00441"/>
    </source>
</evidence>
<dbReference type="PANTHER" id="PTHR43884">
    <property type="entry name" value="ACYL-COA DEHYDROGENASE"/>
    <property type="match status" value="1"/>
</dbReference>
<evidence type="ECO:0000256" key="4">
    <source>
        <dbReference type="ARBA" id="ARBA00022827"/>
    </source>
</evidence>
<dbReference type="Pfam" id="PF00441">
    <property type="entry name" value="Acyl-CoA_dh_1"/>
    <property type="match status" value="1"/>
</dbReference>
<sequence>MDFTVDDTITELTGLVRDMGEQLVTDDSLRELDARFGPGTEAGGGDRETARFHSRFWDELVRAGVPAALAPERLGGAGLGVVGEALVLRELGRVLAPVPLSASIRAAHLLDALGGCDPDLADGVASGRLIAAVADGDAPEVDWAPIAYAYLRTMPDKLLMPGEFTVERTVPVDFSCAGIVTPEVFHTEPLHRDPAEFDALRRRVHLAAHQWGVVEAALERTAAYATTRHQFGRPIGSFQAVAARLADGLIDVDAVRLSTLRAAYELDACSSEPAGRKLFAIEITPAARSAVASAHFWACDAGHRLAHSAVHIHGGVGLDRSEPAHRYFLAAKANEFRLGGATRQLLDLGAVLATEGDPWEYSA</sequence>
<dbReference type="InterPro" id="IPR037069">
    <property type="entry name" value="AcylCoA_DH/ox_N_sf"/>
</dbReference>
<reference evidence="8 9" key="1">
    <citation type="submission" date="2024-09" db="EMBL/GenBank/DDBJ databases">
        <authorList>
            <person name="Sun Q."/>
            <person name="Mori K."/>
        </authorList>
    </citation>
    <scope>NUCLEOTIDE SEQUENCE [LARGE SCALE GENOMIC DNA]</scope>
    <source>
        <strain evidence="8 9">CCM 7659</strain>
    </source>
</reference>
<proteinExistence type="inferred from homology"/>
<evidence type="ECO:0000313" key="8">
    <source>
        <dbReference type="EMBL" id="MFB9260702.1"/>
    </source>
</evidence>
<organism evidence="8 9">
    <name type="scientific">Dietzia aerolata</name>
    <dbReference type="NCBI Taxonomy" id="595984"/>
    <lineage>
        <taxon>Bacteria</taxon>
        <taxon>Bacillati</taxon>
        <taxon>Actinomycetota</taxon>
        <taxon>Actinomycetes</taxon>
        <taxon>Mycobacteriales</taxon>
        <taxon>Dietziaceae</taxon>
        <taxon>Dietzia</taxon>
    </lineage>
</organism>
<dbReference type="Gene3D" id="1.10.540.10">
    <property type="entry name" value="Acyl-CoA dehydrogenase/oxidase, N-terminal domain"/>
    <property type="match status" value="1"/>
</dbReference>